<dbReference type="SMART" id="SM00099">
    <property type="entry name" value="btg1"/>
    <property type="match status" value="1"/>
</dbReference>
<comment type="similarity">
    <text evidence="2">Belongs to the BTG family.</text>
</comment>
<feature type="region of interest" description="Disordered" evidence="9">
    <location>
        <begin position="379"/>
        <end position="399"/>
    </location>
</feature>
<reference evidence="11 12" key="1">
    <citation type="journal article" date="2023" name="Nucleic Acids Res.">
        <title>The hologenome of Daphnia magna reveals possible DNA methylation and microbiome-mediated evolution of the host genome.</title>
        <authorList>
            <person name="Chaturvedi A."/>
            <person name="Li X."/>
            <person name="Dhandapani V."/>
            <person name="Marshall H."/>
            <person name="Kissane S."/>
            <person name="Cuenca-Cambronero M."/>
            <person name="Asole G."/>
            <person name="Calvet F."/>
            <person name="Ruiz-Romero M."/>
            <person name="Marangio P."/>
            <person name="Guigo R."/>
            <person name="Rago D."/>
            <person name="Mirbahai L."/>
            <person name="Eastwood N."/>
            <person name="Colbourne J.K."/>
            <person name="Zhou J."/>
            <person name="Mallon E."/>
            <person name="Orsini L."/>
        </authorList>
    </citation>
    <scope>NUCLEOTIDE SEQUENCE [LARGE SCALE GENOMIC DNA]</scope>
    <source>
        <strain evidence="11">LRV0_1</strain>
    </source>
</reference>
<evidence type="ECO:0000256" key="5">
    <source>
        <dbReference type="ARBA" id="ARBA00022741"/>
    </source>
</evidence>
<protein>
    <recommendedName>
        <fullName evidence="3">inositol-pentakisphosphate 2-kinase</fullName>
        <ecNumber evidence="3">2.7.1.158</ecNumber>
    </recommendedName>
    <alternativeName>
        <fullName evidence="8">Ins(1,3,4,5,6)P5 2-kinase</fullName>
    </alternativeName>
</protein>
<feature type="domain" description="Anti-proliferative protein" evidence="10">
    <location>
        <begin position="45"/>
        <end position="65"/>
    </location>
</feature>
<evidence type="ECO:0000256" key="8">
    <source>
        <dbReference type="ARBA" id="ARBA00029574"/>
    </source>
</evidence>
<dbReference type="PRINTS" id="PR00310">
    <property type="entry name" value="ANTIPRLFBTG1"/>
</dbReference>
<keyword evidence="4" id="KW-0808">Transferase</keyword>
<comment type="similarity">
    <text evidence="1">Belongs to the IPK1 type 2 family.</text>
</comment>
<evidence type="ECO:0000256" key="3">
    <source>
        <dbReference type="ARBA" id="ARBA00012023"/>
    </source>
</evidence>
<keyword evidence="5" id="KW-0547">Nucleotide-binding</keyword>
<comment type="caution">
    <text evidence="11">The sequence shown here is derived from an EMBL/GenBank/DDBJ whole genome shotgun (WGS) entry which is preliminary data.</text>
</comment>
<sequence length="755" mass="85140">MRVEVTSAANFLVRLLRLNKESAIVSDQQLEVFRAALIETLRIRYQEHWFPEKPCKGSGYRCIRINGKMDPVLAQAGVLVGLPGQFLHRIFPSELTMWIDPREVSYRIGENGSICVLYDEREVEETMRQERNSSHNKQGSSASSTPNSSNSPSPSLGGSSDSSSSSMDLSGGDPSAGCRESVRSEMEFMMDARNILAFEHLASYQQQTSVTTIGATVVVEAATSDAGNQTTRSCHCPQWTLRRPRHWVYRGEGNASIVLALPQEKKIVKLAKIDYKLRRMDSDNQFVAQEVNGGIRTIAETLERLIFSQKILGSLLGAGLVRPCHVFHVDLDEIEEVDHLVDVFRPAHRKHKRLAPVCHVIVCPDCTLLPRPPPLLTQSAEQSVTVSPTSPSKPTTQQPPVFCVELKPKQGFLSMGHQHCPFCLNQFLKRKHGKIQLLSQYCPLDLFSGSRMRMLKAIIALTRTPQNNLRIFQDGNLVFAEECQSNLMAVLQQWFQVDDTSDRTLLLKHFCTLVMDALTMEICDSTDASLDQTVDDVKEAKESQEDWNRLIKEERSDHSLPCLPPQARIRKTGPTIATSLPSRSVLCRLLRVQSLGDVDFGRLYDAYDALVCRFRDGSVPYETMRWTHPHTGTVDWLLSQEKTTNQTMDDVRLVQRYRISSTTRDCSIMIAFQRLANDSVKDTTEFSFAGSEHLPILRDLSGQRYKCHASVVDLDPKPVTCVEKHRRRNQAMNEAFWLNNSSSSHSLTNRLPPKV</sequence>
<evidence type="ECO:0000313" key="12">
    <source>
        <dbReference type="Proteomes" id="UP001234178"/>
    </source>
</evidence>
<name>A0ABR0AW88_9CRUS</name>
<evidence type="ECO:0000256" key="7">
    <source>
        <dbReference type="ARBA" id="ARBA00022840"/>
    </source>
</evidence>
<evidence type="ECO:0000256" key="9">
    <source>
        <dbReference type="SAM" id="MobiDB-lite"/>
    </source>
</evidence>
<evidence type="ECO:0000256" key="1">
    <source>
        <dbReference type="ARBA" id="ARBA00007229"/>
    </source>
</evidence>
<dbReference type="Gene3D" id="3.30.200.110">
    <property type="entry name" value="Inositol-pentakisphosphate 2-kinase, N-lobe"/>
    <property type="match status" value="1"/>
</dbReference>
<evidence type="ECO:0000256" key="4">
    <source>
        <dbReference type="ARBA" id="ARBA00022679"/>
    </source>
</evidence>
<dbReference type="PANTHER" id="PTHR14456">
    <property type="entry name" value="INOSITOL POLYPHOSPHATE KINASE 1"/>
    <property type="match status" value="1"/>
</dbReference>
<dbReference type="InterPro" id="IPR043001">
    <property type="entry name" value="IP5_2-K_N_lobe"/>
</dbReference>
<dbReference type="Gene3D" id="3.90.640.90">
    <property type="entry name" value="Anti-proliferative protein, N-terminal domain"/>
    <property type="match status" value="1"/>
</dbReference>
<dbReference type="EC" id="2.7.1.158" evidence="3"/>
<dbReference type="PANTHER" id="PTHR14456:SF2">
    <property type="entry name" value="INOSITOL-PENTAKISPHOSPHATE 2-KINASE"/>
    <property type="match status" value="1"/>
</dbReference>
<dbReference type="InterPro" id="IPR002087">
    <property type="entry name" value="Anti_prolifrtn"/>
</dbReference>
<evidence type="ECO:0000313" key="11">
    <source>
        <dbReference type="EMBL" id="KAK4029348.1"/>
    </source>
</evidence>
<evidence type="ECO:0000256" key="6">
    <source>
        <dbReference type="ARBA" id="ARBA00022777"/>
    </source>
</evidence>
<organism evidence="11 12">
    <name type="scientific">Daphnia magna</name>
    <dbReference type="NCBI Taxonomy" id="35525"/>
    <lineage>
        <taxon>Eukaryota</taxon>
        <taxon>Metazoa</taxon>
        <taxon>Ecdysozoa</taxon>
        <taxon>Arthropoda</taxon>
        <taxon>Crustacea</taxon>
        <taxon>Branchiopoda</taxon>
        <taxon>Diplostraca</taxon>
        <taxon>Cladocera</taxon>
        <taxon>Anomopoda</taxon>
        <taxon>Daphniidae</taxon>
        <taxon>Daphnia</taxon>
    </lineage>
</organism>
<dbReference type="Proteomes" id="UP001234178">
    <property type="component" value="Unassembled WGS sequence"/>
</dbReference>
<accession>A0ABR0AW88</accession>
<feature type="compositionally biased region" description="Low complexity" evidence="9">
    <location>
        <begin position="139"/>
        <end position="175"/>
    </location>
</feature>
<dbReference type="InterPro" id="IPR009286">
    <property type="entry name" value="Ins_P5_2-kin"/>
</dbReference>
<keyword evidence="7" id="KW-0067">ATP-binding</keyword>
<keyword evidence="6" id="KW-0418">Kinase</keyword>
<evidence type="ECO:0000259" key="10">
    <source>
        <dbReference type="PROSITE" id="PS00960"/>
    </source>
</evidence>
<dbReference type="EMBL" id="JAOYFB010000039">
    <property type="protein sequence ID" value="KAK4029348.1"/>
    <property type="molecule type" value="Genomic_DNA"/>
</dbReference>
<evidence type="ECO:0000256" key="2">
    <source>
        <dbReference type="ARBA" id="ARBA00007989"/>
    </source>
</evidence>
<keyword evidence="12" id="KW-1185">Reference proteome</keyword>
<dbReference type="Pfam" id="PF06090">
    <property type="entry name" value="Ins_P5_2-kin"/>
    <property type="match status" value="1"/>
</dbReference>
<dbReference type="InterPro" id="IPR036054">
    <property type="entry name" value="BTG-like_sf"/>
</dbReference>
<dbReference type="Pfam" id="PF07742">
    <property type="entry name" value="BTG"/>
    <property type="match status" value="1"/>
</dbReference>
<dbReference type="SUPFAM" id="SSF160696">
    <property type="entry name" value="BTG domain-like"/>
    <property type="match status" value="1"/>
</dbReference>
<gene>
    <name evidence="11" type="ORF">OUZ56_022347</name>
</gene>
<feature type="compositionally biased region" description="Low complexity" evidence="9">
    <location>
        <begin position="382"/>
        <end position="399"/>
    </location>
</feature>
<proteinExistence type="inferred from homology"/>
<feature type="region of interest" description="Disordered" evidence="9">
    <location>
        <begin position="125"/>
        <end position="179"/>
    </location>
</feature>
<dbReference type="PROSITE" id="PS00960">
    <property type="entry name" value="BTG_1"/>
    <property type="match status" value="1"/>
</dbReference>